<evidence type="ECO:0000313" key="1">
    <source>
        <dbReference type="EMBL" id="SPD72993.1"/>
    </source>
</evidence>
<reference evidence="1" key="1">
    <citation type="submission" date="2018-01" db="EMBL/GenBank/DDBJ databases">
        <authorList>
            <person name="Regsiter A."/>
            <person name="William W."/>
        </authorList>
    </citation>
    <scope>NUCLEOTIDE SEQUENCE</scope>
    <source>
        <strain evidence="1">TRIP AH-1</strain>
    </source>
</reference>
<dbReference type="AlphaFoldDB" id="A0A445MU75"/>
<organism evidence="1">
    <name type="scientific">uncultured Desulfobacterium sp</name>
    <dbReference type="NCBI Taxonomy" id="201089"/>
    <lineage>
        <taxon>Bacteria</taxon>
        <taxon>Pseudomonadati</taxon>
        <taxon>Thermodesulfobacteriota</taxon>
        <taxon>Desulfobacteria</taxon>
        <taxon>Desulfobacterales</taxon>
        <taxon>Desulfobacteriaceae</taxon>
        <taxon>Desulfobacterium</taxon>
        <taxon>environmental samples</taxon>
    </lineage>
</organism>
<accession>A0A445MU75</accession>
<protein>
    <submittedName>
        <fullName evidence="1">Uncharacterized protein</fullName>
    </submittedName>
</protein>
<name>A0A445MU75_9BACT</name>
<sequence>MTGTRQETEFINQKSEIRYNDRAFDL</sequence>
<gene>
    <name evidence="1" type="ORF">PITCH_A1640003</name>
</gene>
<proteinExistence type="predicted"/>
<dbReference type="EMBL" id="OJIN01000073">
    <property type="protein sequence ID" value="SPD72993.1"/>
    <property type="molecule type" value="Genomic_DNA"/>
</dbReference>